<accession>A0AA94KPZ8</accession>
<gene>
    <name evidence="1" type="ORF">AWR26_12705</name>
    <name evidence="2" type="ORF">SAMN05216286_1722</name>
</gene>
<organism evidence="2 4">
    <name type="scientific">Kosakonia oryzae</name>
    <dbReference type="NCBI Taxonomy" id="497725"/>
    <lineage>
        <taxon>Bacteria</taxon>
        <taxon>Pseudomonadati</taxon>
        <taxon>Pseudomonadota</taxon>
        <taxon>Gammaproteobacteria</taxon>
        <taxon>Enterobacterales</taxon>
        <taxon>Enterobacteriaceae</taxon>
        <taxon>Kosakonia</taxon>
    </lineage>
</organism>
<evidence type="ECO:0000313" key="2">
    <source>
        <dbReference type="EMBL" id="SFC13881.1"/>
    </source>
</evidence>
<reference evidence="1 3" key="2">
    <citation type="submission" date="2021-03" db="EMBL/GenBank/DDBJ databases">
        <authorList>
            <person name="Li Y."/>
            <person name="Li S."/>
            <person name="Chen M."/>
            <person name="Peng G."/>
            <person name="Tan Z."/>
            <person name="An Q."/>
        </authorList>
    </citation>
    <scope>NUCLEOTIDE SEQUENCE [LARGE SCALE GENOMIC DNA]</scope>
    <source>
        <strain evidence="1 3">Ola 51</strain>
    </source>
</reference>
<keyword evidence="3" id="KW-1185">Reference proteome</keyword>
<dbReference type="Proteomes" id="UP000078227">
    <property type="component" value="Chromosome"/>
</dbReference>
<evidence type="ECO:0000313" key="3">
    <source>
        <dbReference type="Proteomes" id="UP000078227"/>
    </source>
</evidence>
<dbReference type="EMBL" id="FOKO01000002">
    <property type="protein sequence ID" value="SFC13881.1"/>
    <property type="molecule type" value="Genomic_DNA"/>
</dbReference>
<dbReference type="Proteomes" id="UP000182314">
    <property type="component" value="Unassembled WGS sequence"/>
</dbReference>
<dbReference type="EMBL" id="CP014007">
    <property type="protein sequence ID" value="ANI82976.1"/>
    <property type="molecule type" value="Genomic_DNA"/>
</dbReference>
<proteinExistence type="predicted"/>
<dbReference type="RefSeq" id="WP_064566349.1">
    <property type="nucleotide sequence ID" value="NZ_CP014007.2"/>
</dbReference>
<dbReference type="AlphaFoldDB" id="A0AA94KPZ8"/>
<evidence type="ECO:0000313" key="1">
    <source>
        <dbReference type="EMBL" id="ANI82976.1"/>
    </source>
</evidence>
<name>A0AA94KPZ8_9ENTR</name>
<evidence type="ECO:0000313" key="4">
    <source>
        <dbReference type="Proteomes" id="UP000182314"/>
    </source>
</evidence>
<dbReference type="KEGG" id="kor:AWR26_12705"/>
<protein>
    <submittedName>
        <fullName evidence="2">Uncharacterized protein</fullName>
    </submittedName>
</protein>
<sequence>MKELNSIEMREVSGAGLLSDSAGLLGSGIGAIVDMAMGGKSTTGADFGRNMAESIATIVESGFGIINNIFNSLFGKKK</sequence>
<reference evidence="2 4" key="1">
    <citation type="submission" date="2016-10" db="EMBL/GenBank/DDBJ databases">
        <authorList>
            <person name="Varghese N."/>
            <person name="Submissions S."/>
        </authorList>
    </citation>
    <scope>NUCLEOTIDE SEQUENCE [LARGE SCALE GENOMIC DNA]</scope>
    <source>
        <strain evidence="2 4">CGMCC 1.7012</strain>
    </source>
</reference>